<comment type="subcellular location">
    <subcellularLocation>
        <location evidence="2">Endoplasmic reticulum</location>
    </subcellularLocation>
    <subcellularLocation>
        <location evidence="3">Membrane</location>
    </subcellularLocation>
    <subcellularLocation>
        <location evidence="1">Mitochondrion</location>
    </subcellularLocation>
</comment>
<organism evidence="7 8">
    <name type="scientific">Serendipita indica (strain DSM 11827)</name>
    <name type="common">Root endophyte fungus</name>
    <name type="synonym">Piriformospora indica</name>
    <dbReference type="NCBI Taxonomy" id="1109443"/>
    <lineage>
        <taxon>Eukaryota</taxon>
        <taxon>Fungi</taxon>
        <taxon>Dikarya</taxon>
        <taxon>Basidiomycota</taxon>
        <taxon>Agaricomycotina</taxon>
        <taxon>Agaricomycetes</taxon>
        <taxon>Sebacinales</taxon>
        <taxon>Serendipitaceae</taxon>
        <taxon>Serendipita</taxon>
    </lineage>
</organism>
<protein>
    <submittedName>
        <fullName evidence="7">Uncharacterized protein</fullName>
    </submittedName>
</protein>
<evidence type="ECO:0000256" key="3">
    <source>
        <dbReference type="ARBA" id="ARBA00004370"/>
    </source>
</evidence>
<keyword evidence="5" id="KW-0496">Mitochondrion</keyword>
<evidence type="ECO:0000256" key="6">
    <source>
        <dbReference type="ARBA" id="ARBA00023136"/>
    </source>
</evidence>
<accession>G4THJ4</accession>
<dbReference type="eggNOG" id="ENOG502SX9J">
    <property type="taxonomic scope" value="Eukaryota"/>
</dbReference>
<evidence type="ECO:0000313" key="7">
    <source>
        <dbReference type="EMBL" id="CCA70787.1"/>
    </source>
</evidence>
<dbReference type="PANTHER" id="PTHR48182:SF2">
    <property type="entry name" value="PROTEIN SERAC1"/>
    <property type="match status" value="1"/>
</dbReference>
<comment type="caution">
    <text evidence="7">The sequence shown here is derived from an EMBL/GenBank/DDBJ whole genome shotgun (WGS) entry which is preliminary data.</text>
</comment>
<dbReference type="GO" id="GO:0005739">
    <property type="term" value="C:mitochondrion"/>
    <property type="evidence" value="ECO:0007669"/>
    <property type="project" value="UniProtKB-SubCell"/>
</dbReference>
<dbReference type="HOGENOM" id="CLU_118193_1_0_1"/>
<keyword evidence="6" id="KW-0472">Membrane</keyword>
<keyword evidence="4" id="KW-0256">Endoplasmic reticulum</keyword>
<proteinExistence type="predicted"/>
<evidence type="ECO:0000256" key="5">
    <source>
        <dbReference type="ARBA" id="ARBA00023128"/>
    </source>
</evidence>
<dbReference type="Proteomes" id="UP000007148">
    <property type="component" value="Unassembled WGS sequence"/>
</dbReference>
<dbReference type="EMBL" id="CAFZ01000095">
    <property type="protein sequence ID" value="CCA70787.1"/>
    <property type="molecule type" value="Genomic_DNA"/>
</dbReference>
<sequence length="125" mass="13678">MGQSLSVLSPWSDAASAPEPESKLNRLGFREMASGIDPVVDIVAIHGLQGHRDKTWMSDNGVCWLRDLLPSDFPNARILSYGYDADTYSRECVSTQTIGRHAEGFINALSRRRKACPRVGSASAI</sequence>
<dbReference type="AlphaFoldDB" id="G4THJ4"/>
<dbReference type="GO" id="GO:0016020">
    <property type="term" value="C:membrane"/>
    <property type="evidence" value="ECO:0007669"/>
    <property type="project" value="UniProtKB-SubCell"/>
</dbReference>
<evidence type="ECO:0000256" key="2">
    <source>
        <dbReference type="ARBA" id="ARBA00004240"/>
    </source>
</evidence>
<keyword evidence="8" id="KW-1185">Reference proteome</keyword>
<dbReference type="STRING" id="1109443.G4THJ4"/>
<evidence type="ECO:0000256" key="4">
    <source>
        <dbReference type="ARBA" id="ARBA00022824"/>
    </source>
</evidence>
<dbReference type="InterPro" id="IPR052374">
    <property type="entry name" value="SERAC1"/>
</dbReference>
<evidence type="ECO:0000256" key="1">
    <source>
        <dbReference type="ARBA" id="ARBA00004173"/>
    </source>
</evidence>
<gene>
    <name evidence="7" type="ORF">PIIN_04722</name>
</gene>
<dbReference type="InParanoid" id="G4THJ4"/>
<dbReference type="OMA" id="YIQCTIS"/>
<evidence type="ECO:0000313" key="8">
    <source>
        <dbReference type="Proteomes" id="UP000007148"/>
    </source>
</evidence>
<dbReference type="OrthoDB" id="3246270at2759"/>
<dbReference type="PANTHER" id="PTHR48182">
    <property type="entry name" value="PROTEIN SERAC1"/>
    <property type="match status" value="1"/>
</dbReference>
<dbReference type="GO" id="GO:0005783">
    <property type="term" value="C:endoplasmic reticulum"/>
    <property type="evidence" value="ECO:0007669"/>
    <property type="project" value="UniProtKB-SubCell"/>
</dbReference>
<name>G4THJ4_SERID</name>
<reference evidence="7 8" key="1">
    <citation type="journal article" date="2011" name="PLoS Pathog.">
        <title>Endophytic Life Strategies Decoded by Genome and Transcriptome Analyses of the Mutualistic Root Symbiont Piriformospora indica.</title>
        <authorList>
            <person name="Zuccaro A."/>
            <person name="Lahrmann U."/>
            <person name="Guldener U."/>
            <person name="Langen G."/>
            <person name="Pfiffi S."/>
            <person name="Biedenkopf D."/>
            <person name="Wong P."/>
            <person name="Samans B."/>
            <person name="Grimm C."/>
            <person name="Basiewicz M."/>
            <person name="Murat C."/>
            <person name="Martin F."/>
            <person name="Kogel K.H."/>
        </authorList>
    </citation>
    <scope>NUCLEOTIDE SEQUENCE [LARGE SCALE GENOMIC DNA]</scope>
    <source>
        <strain evidence="7 8">DSM 11827</strain>
    </source>
</reference>